<dbReference type="InterPro" id="IPR054016">
    <property type="entry name" value="FKBP26_IF"/>
</dbReference>
<dbReference type="Gene3D" id="3.30.70.2210">
    <property type="match status" value="1"/>
</dbReference>
<keyword evidence="10" id="KW-1185">Reference proteome</keyword>
<proteinExistence type="inferred from homology"/>
<dbReference type="STRING" id="937775.Metlim_2621"/>
<sequence>MTIKEGDFIRLSYTGESEGIIFDTTYEEVAKEDGTYSEEKNYGPIVVRVGGQHLIQGLDEDLTGKETGTEYSVEISPEKAYGERNQELVRSASTKDFGEKPTVGMRVKADDRQGVVVNVVGKRVVIDFNHMLAGKTISYKYTIESVIEEPKEQAAALFKLFCGKEMEMDLTDGVLTVILPPGITYDKNYMYGKGMAVHQIFEYVEGVEEVILKESFKKPEIYNEETAEVTEATEVAAETEVSEVKEETAEASEE</sequence>
<dbReference type="EC" id="5.2.1.8" evidence="6"/>
<feature type="compositionally biased region" description="Low complexity" evidence="7">
    <location>
        <begin position="229"/>
        <end position="239"/>
    </location>
</feature>
<evidence type="ECO:0000256" key="5">
    <source>
        <dbReference type="PROSITE-ProRule" id="PRU00277"/>
    </source>
</evidence>
<evidence type="ECO:0000256" key="1">
    <source>
        <dbReference type="ARBA" id="ARBA00000971"/>
    </source>
</evidence>
<feature type="region of interest" description="Disordered" evidence="7">
    <location>
        <begin position="227"/>
        <end position="254"/>
    </location>
</feature>
<dbReference type="InterPro" id="IPR001179">
    <property type="entry name" value="PPIase_FKBP_dom"/>
</dbReference>
<evidence type="ECO:0000256" key="7">
    <source>
        <dbReference type="SAM" id="MobiDB-lite"/>
    </source>
</evidence>
<reference evidence="9 10" key="1">
    <citation type="submission" date="2011-10" db="EMBL/GenBank/DDBJ databases">
        <title>The Improved High-Quality Draft genome of Methanoplanus limicola DSM 2279.</title>
        <authorList>
            <consortium name="US DOE Joint Genome Institute (JGI-PGF)"/>
            <person name="Lucas S."/>
            <person name="Copeland A."/>
            <person name="Lapidus A."/>
            <person name="Glavina del Rio T."/>
            <person name="Dalin E."/>
            <person name="Tice H."/>
            <person name="Bruce D."/>
            <person name="Goodwin L."/>
            <person name="Pitluck S."/>
            <person name="Peters L."/>
            <person name="Mikhailova N."/>
            <person name="Lu M."/>
            <person name="Kyrpides N."/>
            <person name="Mavromatis K."/>
            <person name="Ivanova N."/>
            <person name="Markowitz V."/>
            <person name="Cheng J.-F."/>
            <person name="Hugenholtz P."/>
            <person name="Woyke T."/>
            <person name="Wu D."/>
            <person name="Wirth R."/>
            <person name="Brambilla E.-M."/>
            <person name="Klenk H.-P."/>
            <person name="Eisen J.A."/>
        </authorList>
    </citation>
    <scope>NUCLEOTIDE SEQUENCE [LARGE SCALE GENOMIC DNA]</scope>
    <source>
        <strain evidence="9 10">DSM 2279</strain>
    </source>
</reference>
<dbReference type="InterPro" id="IPR048261">
    <property type="entry name" value="SlpA/SlyD-like_ins_sf"/>
</dbReference>
<dbReference type="EMBL" id="CM001436">
    <property type="protein sequence ID" value="EHQ36662.1"/>
    <property type="molecule type" value="Genomic_DNA"/>
</dbReference>
<evidence type="ECO:0000256" key="6">
    <source>
        <dbReference type="RuleBase" id="RU003915"/>
    </source>
</evidence>
<dbReference type="PATRIC" id="fig|937775.9.peg.2951"/>
<dbReference type="FunCoup" id="H1Z4B4">
    <property type="interactions" value="12"/>
</dbReference>
<dbReference type="AlphaFoldDB" id="H1Z4B4"/>
<dbReference type="SUPFAM" id="SSF54534">
    <property type="entry name" value="FKBP-like"/>
    <property type="match status" value="1"/>
</dbReference>
<dbReference type="InterPro" id="IPR046357">
    <property type="entry name" value="PPIase_dom_sf"/>
</dbReference>
<dbReference type="HOGENOM" id="CLU_073526_0_0_2"/>
<gene>
    <name evidence="9" type="ORF">Metlim_2621</name>
</gene>
<dbReference type="GO" id="GO:0003755">
    <property type="term" value="F:peptidyl-prolyl cis-trans isomerase activity"/>
    <property type="evidence" value="ECO:0007669"/>
    <property type="project" value="UniProtKB-UniRule"/>
</dbReference>
<keyword evidence="3 5" id="KW-0697">Rotamase</keyword>
<dbReference type="InParanoid" id="H1Z4B4"/>
<comment type="catalytic activity">
    <reaction evidence="1 5 6">
        <text>[protein]-peptidylproline (omega=180) = [protein]-peptidylproline (omega=0)</text>
        <dbReference type="Rhea" id="RHEA:16237"/>
        <dbReference type="Rhea" id="RHEA-COMP:10747"/>
        <dbReference type="Rhea" id="RHEA-COMP:10748"/>
        <dbReference type="ChEBI" id="CHEBI:83833"/>
        <dbReference type="ChEBI" id="CHEBI:83834"/>
        <dbReference type="EC" id="5.2.1.8"/>
    </reaction>
</comment>
<keyword evidence="4 5" id="KW-0413">Isomerase</keyword>
<protein>
    <recommendedName>
        <fullName evidence="6">Peptidyl-prolyl cis-trans isomerase</fullName>
        <ecNumber evidence="6">5.2.1.8</ecNumber>
    </recommendedName>
</protein>
<evidence type="ECO:0000256" key="3">
    <source>
        <dbReference type="ARBA" id="ARBA00023110"/>
    </source>
</evidence>
<feature type="domain" description="PPIase FKBP-type" evidence="8">
    <location>
        <begin position="6"/>
        <end position="87"/>
    </location>
</feature>
<accession>H1Z4B4</accession>
<evidence type="ECO:0000256" key="2">
    <source>
        <dbReference type="ARBA" id="ARBA00006577"/>
    </source>
</evidence>
<dbReference type="OrthoDB" id="8615at2157"/>
<comment type="similarity">
    <text evidence="2 6">Belongs to the FKBP-type PPIase family.</text>
</comment>
<dbReference type="Gene3D" id="3.10.50.40">
    <property type="match status" value="1"/>
</dbReference>
<dbReference type="PROSITE" id="PS50059">
    <property type="entry name" value="FKBP_PPIASE"/>
    <property type="match status" value="1"/>
</dbReference>
<name>H1Z4B4_9EURY</name>
<evidence type="ECO:0000313" key="9">
    <source>
        <dbReference type="EMBL" id="EHQ36662.1"/>
    </source>
</evidence>
<evidence type="ECO:0000256" key="4">
    <source>
        <dbReference type="ARBA" id="ARBA00023235"/>
    </source>
</evidence>
<dbReference type="Gene3D" id="2.40.10.330">
    <property type="match status" value="1"/>
</dbReference>
<dbReference type="PANTHER" id="PTHR47861">
    <property type="entry name" value="FKBP-TYPE PEPTIDYL-PROLYL CIS-TRANS ISOMERASE SLYD"/>
    <property type="match status" value="1"/>
</dbReference>
<dbReference type="RefSeq" id="WP_004079147.1">
    <property type="nucleotide sequence ID" value="NZ_CM001436.1"/>
</dbReference>
<dbReference type="PANTHER" id="PTHR47861:SF2">
    <property type="entry name" value="LONG-TYPE PEPTIDYL-PROLYL CIS-TRANS ISOMERASE"/>
    <property type="match status" value="1"/>
</dbReference>
<dbReference type="Pfam" id="PF00254">
    <property type="entry name" value="FKBP_C"/>
    <property type="match status" value="1"/>
</dbReference>
<dbReference type="Proteomes" id="UP000005741">
    <property type="component" value="Chromosome"/>
</dbReference>
<evidence type="ECO:0000313" key="10">
    <source>
        <dbReference type="Proteomes" id="UP000005741"/>
    </source>
</evidence>
<evidence type="ECO:0000259" key="8">
    <source>
        <dbReference type="PROSITE" id="PS50059"/>
    </source>
</evidence>
<dbReference type="Pfam" id="PF22199">
    <property type="entry name" value="FKBP26_IF"/>
    <property type="match status" value="1"/>
</dbReference>
<organism evidence="9 10">
    <name type="scientific">Methanoplanus limicola DSM 2279</name>
    <dbReference type="NCBI Taxonomy" id="937775"/>
    <lineage>
        <taxon>Archaea</taxon>
        <taxon>Methanobacteriati</taxon>
        <taxon>Methanobacteriota</taxon>
        <taxon>Stenosarchaea group</taxon>
        <taxon>Methanomicrobia</taxon>
        <taxon>Methanomicrobiales</taxon>
        <taxon>Methanomicrobiaceae</taxon>
        <taxon>Methanoplanus</taxon>
    </lineage>
</organism>